<feature type="region of interest" description="Disordered" evidence="11">
    <location>
        <begin position="158"/>
        <end position="179"/>
    </location>
</feature>
<comment type="similarity">
    <text evidence="2 10">Belongs to the TrkH potassium transport family.</text>
</comment>
<accession>A0A8K0XL78</accession>
<evidence type="ECO:0000256" key="4">
    <source>
        <dbReference type="ARBA" id="ARBA00022538"/>
    </source>
</evidence>
<keyword evidence="4 10" id="KW-0633">Potassium transport</keyword>
<dbReference type="OrthoDB" id="9999863at2759"/>
<evidence type="ECO:0000256" key="5">
    <source>
        <dbReference type="ARBA" id="ARBA00022692"/>
    </source>
</evidence>
<feature type="compositionally biased region" description="Basic and acidic residues" evidence="11">
    <location>
        <begin position="164"/>
        <end position="179"/>
    </location>
</feature>
<keyword evidence="5 10" id="KW-0812">Transmembrane</keyword>
<evidence type="ECO:0000256" key="6">
    <source>
        <dbReference type="ARBA" id="ARBA00022958"/>
    </source>
</evidence>
<dbReference type="InterPro" id="IPR051143">
    <property type="entry name" value="TrkH_K-transport"/>
</dbReference>
<feature type="region of interest" description="Disordered" evidence="11">
    <location>
        <begin position="191"/>
        <end position="235"/>
    </location>
</feature>
<evidence type="ECO:0000256" key="10">
    <source>
        <dbReference type="PIRNR" id="PIRNR002450"/>
    </source>
</evidence>
<dbReference type="PANTHER" id="PTHR31064">
    <property type="entry name" value="POTASSIUM TRANSPORT PROTEIN DDB_G0292412-RELATED"/>
    <property type="match status" value="1"/>
</dbReference>
<feature type="transmembrane region" description="Helical" evidence="10">
    <location>
        <begin position="681"/>
        <end position="698"/>
    </location>
</feature>
<dbReference type="InterPro" id="IPR015958">
    <property type="entry name" value="Trk1_fungi"/>
</dbReference>
<protein>
    <recommendedName>
        <fullName evidence="10">Potassium transport protein</fullName>
    </recommendedName>
</protein>
<evidence type="ECO:0000256" key="2">
    <source>
        <dbReference type="ARBA" id="ARBA00009137"/>
    </source>
</evidence>
<name>A0A8K0XL78_9AGAR</name>
<feature type="transmembrane region" description="Helical" evidence="10">
    <location>
        <begin position="478"/>
        <end position="502"/>
    </location>
</feature>
<dbReference type="GO" id="GO:0030007">
    <property type="term" value="P:intracellular potassium ion homeostasis"/>
    <property type="evidence" value="ECO:0007669"/>
    <property type="project" value="UniProtKB-UniRule"/>
</dbReference>
<evidence type="ECO:0000256" key="11">
    <source>
        <dbReference type="SAM" id="MobiDB-lite"/>
    </source>
</evidence>
<feature type="transmembrane region" description="Helical" evidence="10">
    <location>
        <begin position="750"/>
        <end position="768"/>
    </location>
</feature>
<dbReference type="GO" id="GO:0005886">
    <property type="term" value="C:plasma membrane"/>
    <property type="evidence" value="ECO:0007669"/>
    <property type="project" value="InterPro"/>
</dbReference>
<feature type="compositionally biased region" description="Polar residues" evidence="11">
    <location>
        <begin position="217"/>
        <end position="231"/>
    </location>
</feature>
<evidence type="ECO:0000313" key="12">
    <source>
        <dbReference type="EMBL" id="KAH8087810.1"/>
    </source>
</evidence>
<proteinExistence type="inferred from homology"/>
<feature type="compositionally biased region" description="Low complexity" evidence="11">
    <location>
        <begin position="895"/>
        <end position="905"/>
    </location>
</feature>
<evidence type="ECO:0000256" key="3">
    <source>
        <dbReference type="ARBA" id="ARBA00022448"/>
    </source>
</evidence>
<evidence type="ECO:0000256" key="1">
    <source>
        <dbReference type="ARBA" id="ARBA00004141"/>
    </source>
</evidence>
<feature type="transmembrane region" description="Helical" evidence="10">
    <location>
        <begin position="616"/>
        <end position="640"/>
    </location>
</feature>
<organism evidence="12 13">
    <name type="scientific">Cristinia sonorae</name>
    <dbReference type="NCBI Taxonomy" id="1940300"/>
    <lineage>
        <taxon>Eukaryota</taxon>
        <taxon>Fungi</taxon>
        <taxon>Dikarya</taxon>
        <taxon>Basidiomycota</taxon>
        <taxon>Agaricomycotina</taxon>
        <taxon>Agaricomycetes</taxon>
        <taxon>Agaricomycetidae</taxon>
        <taxon>Agaricales</taxon>
        <taxon>Pleurotineae</taxon>
        <taxon>Stephanosporaceae</taxon>
        <taxon>Cristinia</taxon>
    </lineage>
</organism>
<dbReference type="PANTHER" id="PTHR31064:SF30">
    <property type="entry name" value="HIGH-AFFINITY POTASSIUM TRANSPORT PROTEIN-RELATED"/>
    <property type="match status" value="1"/>
</dbReference>
<evidence type="ECO:0000256" key="7">
    <source>
        <dbReference type="ARBA" id="ARBA00022989"/>
    </source>
</evidence>
<keyword evidence="3 10" id="KW-0813">Transport</keyword>
<dbReference type="GO" id="GO:1990573">
    <property type="term" value="P:potassium ion import across plasma membrane"/>
    <property type="evidence" value="ECO:0007669"/>
    <property type="project" value="TreeGrafter"/>
</dbReference>
<keyword evidence="7 10" id="KW-1133">Transmembrane helix</keyword>
<dbReference type="InterPro" id="IPR004773">
    <property type="entry name" value="K/Na_transp_Trk1/HKT1"/>
</dbReference>
<keyword evidence="6 10" id="KW-0630">Potassium</keyword>
<comment type="subcellular location">
    <subcellularLocation>
        <location evidence="1">Membrane</location>
        <topology evidence="1">Multi-pass membrane protein</topology>
    </subcellularLocation>
</comment>
<comment type="caution">
    <text evidence="12">The sequence shown here is derived from an EMBL/GenBank/DDBJ whole genome shotgun (WGS) entry which is preliminary data.</text>
</comment>
<dbReference type="EMBL" id="JAEVFJ010000040">
    <property type="protein sequence ID" value="KAH8087810.1"/>
    <property type="molecule type" value="Genomic_DNA"/>
</dbReference>
<dbReference type="AlphaFoldDB" id="A0A8K0XL78"/>
<evidence type="ECO:0000313" key="13">
    <source>
        <dbReference type="Proteomes" id="UP000813824"/>
    </source>
</evidence>
<feature type="transmembrane region" description="Helical" evidence="10">
    <location>
        <begin position="28"/>
        <end position="49"/>
    </location>
</feature>
<feature type="transmembrane region" description="Helical" evidence="10">
    <location>
        <begin position="88"/>
        <end position="109"/>
    </location>
</feature>
<feature type="compositionally biased region" description="Basic and acidic residues" evidence="11">
    <location>
        <begin position="876"/>
        <end position="888"/>
    </location>
</feature>
<keyword evidence="9 10" id="KW-0472">Membrane</keyword>
<dbReference type="Pfam" id="PF02386">
    <property type="entry name" value="TrkH"/>
    <property type="match status" value="1"/>
</dbReference>
<dbReference type="NCBIfam" id="TIGR00934">
    <property type="entry name" value="2a38euk"/>
    <property type="match status" value="1"/>
</dbReference>
<gene>
    <name evidence="12" type="ORF">BXZ70DRAFT_534050</name>
</gene>
<sequence>MVSIRTTRSSVYSHSNSFSRYIKRHLNFFRIHILFFTFTPLIFSAIFYASNGENHISYTDALFNCVSAITVCGLATVDLSSLTNFQQAILFFLMCIGNPVIISWVMVYVRRHFFKAKFNAIVQAEMSRRVHQKVGAPVDLIVAPWYRKLWIQFKQNFSGSDSGSSHREEPSTSSRLRPEMIRRMDDAPKLVNPSGWISEGSPGDRFVPSPQKEEGPNSHQVMFSTDPSSVPSEAPSISEEVDSVIEGALTPASQRSDIFDHVQDRKRSYRLSDPGVVQEKFQGKPSPVSMQRYQTINVTVTTPERSQDALPRTFTMPRTHTVEFAPSPRGRHGPPVERGRRDRLASIVDTESFPRVPTQHDRRSMARTLSIPRTMTTHSHHVPLRTKHRGFGGFPMPHEIISSLFRRFFPKLEHQLTRTITIPRTQTIASQGGPSAPGVKLVNYISFEAVVGRNSMFHQLTHEQLEELGGVEYRGLTALLWIVGAYHIVLQVISFIVIAPYISTPRWHSAFIPPDLHRNLSPVWFSAFQVVSSYTNTGMSLEDMSMIPFQTAYPMILFMILLILAGNTAFPILLRLTIWIVSKCVSKTSRLHETLHFLLDHPRRCFVYLFPSHQTWFLLTVLVTLNFTDWFFFLVLDIGNPAIESVPFGTRFLLGFLQAAAVRAAGFGSVSIAALAPAVKVLYVIMMYVSIYPVAMSVRSTNVYEEKSLGVFHSDEDEDEESHFNPVGNRYTVWSRYLAMHMRKQLSFDMWWLGLGLFLVCIIERDALDNPESFGWFNIFTILFELVSAYGTVGLSLGVPYANYSFSGALRPLSKIIVCLVMLRGRHRGLPVAIDRAIMLPVEYEESPELTLETGGNLPMKSTLDINGNGNGVGVGEKEKTTRFEDPSPHGGRGVSFRSASVGSRAARRRTVTVADDSVADMRERPSQTQIDQVGEDV</sequence>
<keyword evidence="8 10" id="KW-0406">Ion transport</keyword>
<keyword evidence="13" id="KW-1185">Reference proteome</keyword>
<dbReference type="Proteomes" id="UP000813824">
    <property type="component" value="Unassembled WGS sequence"/>
</dbReference>
<feature type="region of interest" description="Disordered" evidence="11">
    <location>
        <begin position="866"/>
        <end position="938"/>
    </location>
</feature>
<reference evidence="12" key="1">
    <citation type="journal article" date="2021" name="New Phytol.">
        <title>Evolutionary innovations through gain and loss of genes in the ectomycorrhizal Boletales.</title>
        <authorList>
            <person name="Wu G."/>
            <person name="Miyauchi S."/>
            <person name="Morin E."/>
            <person name="Kuo A."/>
            <person name="Drula E."/>
            <person name="Varga T."/>
            <person name="Kohler A."/>
            <person name="Feng B."/>
            <person name="Cao Y."/>
            <person name="Lipzen A."/>
            <person name="Daum C."/>
            <person name="Hundley H."/>
            <person name="Pangilinan J."/>
            <person name="Johnson J."/>
            <person name="Barry K."/>
            <person name="LaButti K."/>
            <person name="Ng V."/>
            <person name="Ahrendt S."/>
            <person name="Min B."/>
            <person name="Choi I.G."/>
            <person name="Park H."/>
            <person name="Plett J.M."/>
            <person name="Magnuson J."/>
            <person name="Spatafora J.W."/>
            <person name="Nagy L.G."/>
            <person name="Henrissat B."/>
            <person name="Grigoriev I.V."/>
            <person name="Yang Z.L."/>
            <person name="Xu J."/>
            <person name="Martin F.M."/>
        </authorList>
    </citation>
    <scope>NUCLEOTIDE SEQUENCE</scope>
    <source>
        <strain evidence="12">KKN 215</strain>
    </source>
</reference>
<feature type="transmembrane region" description="Helical" evidence="10">
    <location>
        <begin position="553"/>
        <end position="581"/>
    </location>
</feature>
<evidence type="ECO:0000256" key="8">
    <source>
        <dbReference type="ARBA" id="ARBA00023065"/>
    </source>
</evidence>
<evidence type="ECO:0000256" key="9">
    <source>
        <dbReference type="ARBA" id="ARBA00023136"/>
    </source>
</evidence>
<dbReference type="InterPro" id="IPR003445">
    <property type="entry name" value="Cat_transpt"/>
</dbReference>
<dbReference type="PIRSF" id="PIRSF002450">
    <property type="entry name" value="K+_transpter_TRK"/>
    <property type="match status" value="1"/>
</dbReference>
<feature type="transmembrane region" description="Helical" evidence="10">
    <location>
        <begin position="774"/>
        <end position="802"/>
    </location>
</feature>
<dbReference type="GO" id="GO:0140107">
    <property type="term" value="F:high-affinity potassium ion transmembrane transporter activity"/>
    <property type="evidence" value="ECO:0007669"/>
    <property type="project" value="TreeGrafter"/>
</dbReference>